<sequence length="80" mass="9198">MIKPQKRSRKLTPLFIQKLSPTELRHYKIGAYLSYIPAYFYIANIFSDNCNNLVLAGLAAIGLTEWNRILTVKIIGKKEK</sequence>
<dbReference type="Proteomes" id="UP000011769">
    <property type="component" value="Unassembled WGS sequence"/>
</dbReference>
<proteinExistence type="predicted"/>
<comment type="caution">
    <text evidence="1">The sequence shown here is derived from an EMBL/GenBank/DDBJ whole genome shotgun (WGS) entry which is preliminary data.</text>
</comment>
<protein>
    <submittedName>
        <fullName evidence="1">Uncharacterized protein</fullName>
    </submittedName>
</protein>
<name>A0ABP2SW73_9STRE</name>
<reference evidence="1 2" key="1">
    <citation type="journal article" date="2013" name="PLoS ONE">
        <title>Comparative Genomic Characterization of Three Streptococcus parauberis Strains in Fish Pathogen, as Assessed by Wide-Genome Analyses.</title>
        <authorList>
            <person name="Nho S.W."/>
            <person name="Hikima J."/>
            <person name="Park S.B."/>
            <person name="Jang H.B."/>
            <person name="Cha I.S."/>
            <person name="Yasuike M."/>
            <person name="Nakamura Y."/>
            <person name="Fujiwara A."/>
            <person name="Sano M."/>
            <person name="Kanai K."/>
            <person name="Kondo H."/>
            <person name="Hirono I."/>
            <person name="Takeyama H."/>
            <person name="Aoki T."/>
            <person name="Jung T.S."/>
        </authorList>
    </citation>
    <scope>NUCLEOTIDE SEQUENCE [LARGE SCALE GENOMIC DNA]</scope>
    <source>
        <strain evidence="1 2">KRS-02083</strain>
    </source>
</reference>
<evidence type="ECO:0000313" key="2">
    <source>
        <dbReference type="Proteomes" id="UP000011769"/>
    </source>
</evidence>
<dbReference type="EMBL" id="ALYM01000008">
    <property type="protein sequence ID" value="EMG24735.1"/>
    <property type="molecule type" value="Genomic_DNA"/>
</dbReference>
<evidence type="ECO:0000313" key="1">
    <source>
        <dbReference type="EMBL" id="EMG24735.1"/>
    </source>
</evidence>
<organism evidence="1 2">
    <name type="scientific">Streptococcus parauberis KRS-02083</name>
    <dbReference type="NCBI Taxonomy" id="1207545"/>
    <lineage>
        <taxon>Bacteria</taxon>
        <taxon>Bacillati</taxon>
        <taxon>Bacillota</taxon>
        <taxon>Bacilli</taxon>
        <taxon>Lactobacillales</taxon>
        <taxon>Streptococcaceae</taxon>
        <taxon>Streptococcus</taxon>
    </lineage>
</organism>
<keyword evidence="2" id="KW-1185">Reference proteome</keyword>
<accession>A0ABP2SW73</accession>
<dbReference type="RefSeq" id="WP_003108834.1">
    <property type="nucleotide sequence ID" value="NZ_ALYM01000008.1"/>
</dbReference>
<gene>
    <name evidence="1" type="ORF">SPJ1_1994</name>
</gene>